<organism evidence="1 2">
    <name type="scientific">Eumeta variegata</name>
    <name type="common">Bagworm moth</name>
    <name type="synonym">Eumeta japonica</name>
    <dbReference type="NCBI Taxonomy" id="151549"/>
    <lineage>
        <taxon>Eukaryota</taxon>
        <taxon>Metazoa</taxon>
        <taxon>Ecdysozoa</taxon>
        <taxon>Arthropoda</taxon>
        <taxon>Hexapoda</taxon>
        <taxon>Insecta</taxon>
        <taxon>Pterygota</taxon>
        <taxon>Neoptera</taxon>
        <taxon>Endopterygota</taxon>
        <taxon>Lepidoptera</taxon>
        <taxon>Glossata</taxon>
        <taxon>Ditrysia</taxon>
        <taxon>Tineoidea</taxon>
        <taxon>Psychidae</taxon>
        <taxon>Oiketicinae</taxon>
        <taxon>Eumeta</taxon>
    </lineage>
</organism>
<evidence type="ECO:0000313" key="1">
    <source>
        <dbReference type="EMBL" id="GBP78525.1"/>
    </source>
</evidence>
<accession>A0A4C1YW04</accession>
<dbReference type="Proteomes" id="UP000299102">
    <property type="component" value="Unassembled WGS sequence"/>
</dbReference>
<proteinExistence type="predicted"/>
<reference evidence="1 2" key="1">
    <citation type="journal article" date="2019" name="Commun. Biol.">
        <title>The bagworm genome reveals a unique fibroin gene that provides high tensile strength.</title>
        <authorList>
            <person name="Kono N."/>
            <person name="Nakamura H."/>
            <person name="Ohtoshi R."/>
            <person name="Tomita M."/>
            <person name="Numata K."/>
            <person name="Arakawa K."/>
        </authorList>
    </citation>
    <scope>NUCLEOTIDE SEQUENCE [LARGE SCALE GENOMIC DNA]</scope>
</reference>
<sequence>MSTDYLTVASAIGPYPLRVVRNRAPMDLDMSKTVGKVSGAALVAEKNTTNHICSAVDFASISTLESDHLRRWVVRVQNNMLSALLTMDRPSTTRAERFHTVRRFRENWSRPAPNDIASAGHRAFDAIPMG</sequence>
<dbReference type="EMBL" id="BGZK01001372">
    <property type="protein sequence ID" value="GBP78525.1"/>
    <property type="molecule type" value="Genomic_DNA"/>
</dbReference>
<comment type="caution">
    <text evidence="1">The sequence shown here is derived from an EMBL/GenBank/DDBJ whole genome shotgun (WGS) entry which is preliminary data.</text>
</comment>
<protein>
    <submittedName>
        <fullName evidence="1">Uncharacterized protein</fullName>
    </submittedName>
</protein>
<keyword evidence="2" id="KW-1185">Reference proteome</keyword>
<gene>
    <name evidence="1" type="ORF">EVAR_60542_1</name>
</gene>
<name>A0A4C1YW04_EUMVA</name>
<evidence type="ECO:0000313" key="2">
    <source>
        <dbReference type="Proteomes" id="UP000299102"/>
    </source>
</evidence>
<dbReference type="AlphaFoldDB" id="A0A4C1YW04"/>